<dbReference type="PANTHER" id="PTHR45008:SF1">
    <property type="entry name" value="PTS SYSTEM GLUCOSE-SPECIFIC EIIA COMPONENT"/>
    <property type="match status" value="1"/>
</dbReference>
<evidence type="ECO:0000313" key="9">
    <source>
        <dbReference type="Proteomes" id="UP000188342"/>
    </source>
</evidence>
<sequence length="148" mass="15041">MTSVLAPVAGTVRGLSGVSDPVFAAEMVGSGVAIEPAEGPQTVVSPIAGKLLKVHPHAFVVHDGSIGVLVHLGINTVKLKGDGFTVLAQEKGVVEAGQPIVEWDPQVALEAGMDTVVLVCQMDTAPGSIVPAEADVPIEQGSELFATV</sequence>
<evidence type="ECO:0000256" key="2">
    <source>
        <dbReference type="ARBA" id="ARBA00022448"/>
    </source>
</evidence>
<dbReference type="STRING" id="1255658.FM114_12610"/>
<dbReference type="InterPro" id="IPR001127">
    <property type="entry name" value="PTS_EIIA_1_perm"/>
</dbReference>
<dbReference type="AlphaFoldDB" id="A0A1R4KAC6"/>
<keyword evidence="5" id="KW-0598">Phosphotransferase system</keyword>
<dbReference type="PANTHER" id="PTHR45008">
    <property type="entry name" value="PTS SYSTEM GLUCOSE-SPECIFIC EIIA COMPONENT"/>
    <property type="match status" value="1"/>
</dbReference>
<evidence type="ECO:0000256" key="5">
    <source>
        <dbReference type="ARBA" id="ARBA00022683"/>
    </source>
</evidence>
<keyword evidence="9" id="KW-1185">Reference proteome</keyword>
<dbReference type="Proteomes" id="UP000188342">
    <property type="component" value="Unassembled WGS sequence"/>
</dbReference>
<keyword evidence="4" id="KW-0808">Transferase</keyword>
<protein>
    <submittedName>
        <fullName evidence="8">PTS system, N-acetylglucosamine-specific IIA component</fullName>
    </submittedName>
</protein>
<name>A0A1R4KAC6_9ACTN</name>
<dbReference type="Pfam" id="PF00358">
    <property type="entry name" value="PTS_EIIA_1"/>
    <property type="match status" value="1"/>
</dbReference>
<dbReference type="OrthoDB" id="9797715at2"/>
<keyword evidence="3" id="KW-0762">Sugar transport</keyword>
<evidence type="ECO:0000256" key="4">
    <source>
        <dbReference type="ARBA" id="ARBA00022679"/>
    </source>
</evidence>
<keyword evidence="2" id="KW-0813">Transport</keyword>
<dbReference type="SUPFAM" id="SSF51261">
    <property type="entry name" value="Duplicated hybrid motif"/>
    <property type="match status" value="1"/>
</dbReference>
<reference evidence="8 9" key="1">
    <citation type="submission" date="2017-02" db="EMBL/GenBank/DDBJ databases">
        <authorList>
            <person name="Peterson S.W."/>
        </authorList>
    </citation>
    <scope>NUCLEOTIDE SEQUENCE [LARGE SCALE GENOMIC DNA]</scope>
    <source>
        <strain evidence="8 9">LSP_Lj1</strain>
    </source>
</reference>
<comment type="subcellular location">
    <subcellularLocation>
        <location evidence="1">Cytoplasm</location>
    </subcellularLocation>
</comment>
<evidence type="ECO:0000256" key="6">
    <source>
        <dbReference type="ARBA" id="ARBA00022777"/>
    </source>
</evidence>
<evidence type="ECO:0000313" key="8">
    <source>
        <dbReference type="EMBL" id="SJN41270.1"/>
    </source>
</evidence>
<evidence type="ECO:0000259" key="7">
    <source>
        <dbReference type="PROSITE" id="PS51093"/>
    </source>
</evidence>
<dbReference type="EMBL" id="FUKQ01000047">
    <property type="protein sequence ID" value="SJN41270.1"/>
    <property type="molecule type" value="Genomic_DNA"/>
</dbReference>
<gene>
    <name evidence="8" type="ORF">FM114_12610</name>
</gene>
<keyword evidence="6" id="KW-0418">Kinase</keyword>
<dbReference type="PROSITE" id="PS51093">
    <property type="entry name" value="PTS_EIIA_TYPE_1"/>
    <property type="match status" value="1"/>
</dbReference>
<evidence type="ECO:0000256" key="1">
    <source>
        <dbReference type="ARBA" id="ARBA00004496"/>
    </source>
</evidence>
<dbReference type="GO" id="GO:0005737">
    <property type="term" value="C:cytoplasm"/>
    <property type="evidence" value="ECO:0007669"/>
    <property type="project" value="UniProtKB-SubCell"/>
</dbReference>
<dbReference type="GO" id="GO:0016301">
    <property type="term" value="F:kinase activity"/>
    <property type="evidence" value="ECO:0007669"/>
    <property type="project" value="UniProtKB-KW"/>
</dbReference>
<proteinExistence type="predicted"/>
<dbReference type="Gene3D" id="2.70.70.10">
    <property type="entry name" value="Glucose Permease (Domain IIA)"/>
    <property type="match status" value="1"/>
</dbReference>
<dbReference type="GO" id="GO:0009401">
    <property type="term" value="P:phosphoenolpyruvate-dependent sugar phosphotransferase system"/>
    <property type="evidence" value="ECO:0007669"/>
    <property type="project" value="UniProtKB-KW"/>
</dbReference>
<dbReference type="InterPro" id="IPR011055">
    <property type="entry name" value="Dup_hybrid_motif"/>
</dbReference>
<dbReference type="InterPro" id="IPR050890">
    <property type="entry name" value="PTS_EIIA_component"/>
</dbReference>
<evidence type="ECO:0000256" key="3">
    <source>
        <dbReference type="ARBA" id="ARBA00022597"/>
    </source>
</evidence>
<organism evidence="8 9">
    <name type="scientific">Luteococcus japonicus LSP_Lj1</name>
    <dbReference type="NCBI Taxonomy" id="1255658"/>
    <lineage>
        <taxon>Bacteria</taxon>
        <taxon>Bacillati</taxon>
        <taxon>Actinomycetota</taxon>
        <taxon>Actinomycetes</taxon>
        <taxon>Propionibacteriales</taxon>
        <taxon>Propionibacteriaceae</taxon>
        <taxon>Luteococcus</taxon>
    </lineage>
</organism>
<feature type="domain" description="PTS EIIA type-1" evidence="7">
    <location>
        <begin position="20"/>
        <end position="123"/>
    </location>
</feature>
<accession>A0A1R4KAC6</accession>
<dbReference type="RefSeq" id="WP_094765490.1">
    <property type="nucleotide sequence ID" value="NZ_FUKQ01000047.1"/>
</dbReference>